<feature type="domain" description="Minor tail protein gp31 C-terminal" evidence="1">
    <location>
        <begin position="177"/>
        <end position="200"/>
    </location>
</feature>
<dbReference type="EMBL" id="JACOPL010000022">
    <property type="protein sequence ID" value="MBC5726639.1"/>
    <property type="molecule type" value="Genomic_DNA"/>
</dbReference>
<dbReference type="RefSeq" id="WP_054328526.1">
    <property type="nucleotide sequence ID" value="NZ_JACOPL010000022.1"/>
</dbReference>
<accession>A0A923LWU2</accession>
<organism evidence="2 3">
    <name type="scientific">Agathobaculum faecis</name>
    <dbReference type="NCBI Taxonomy" id="2763013"/>
    <lineage>
        <taxon>Bacteria</taxon>
        <taxon>Bacillati</taxon>
        <taxon>Bacillota</taxon>
        <taxon>Clostridia</taxon>
        <taxon>Eubacteriales</taxon>
        <taxon>Butyricicoccaceae</taxon>
        <taxon>Agathobaculum</taxon>
    </lineage>
</organism>
<evidence type="ECO:0000313" key="3">
    <source>
        <dbReference type="Proteomes" id="UP000606499"/>
    </source>
</evidence>
<evidence type="ECO:0000259" key="1">
    <source>
        <dbReference type="Pfam" id="PF24243"/>
    </source>
</evidence>
<reference evidence="2" key="1">
    <citation type="submission" date="2020-08" db="EMBL/GenBank/DDBJ databases">
        <title>Genome public.</title>
        <authorList>
            <person name="Liu C."/>
            <person name="Sun Q."/>
        </authorList>
    </citation>
    <scope>NUCLEOTIDE SEQUENCE</scope>
    <source>
        <strain evidence="2">NSJ-28</strain>
    </source>
</reference>
<protein>
    <recommendedName>
        <fullName evidence="1">Minor tail protein gp31 C-terminal domain-containing protein</fullName>
    </recommendedName>
</protein>
<name>A0A923LWU2_9FIRM</name>
<keyword evidence="3" id="KW-1185">Reference proteome</keyword>
<dbReference type="AlphaFoldDB" id="A0A923LWU2"/>
<dbReference type="InterPro" id="IPR056923">
    <property type="entry name" value="Minor_tail_gp31_C"/>
</dbReference>
<sequence>MNYPEITFDNWTLSASCDVIARQYDNNSRALYVVGELPEGYEWDMLVSVGDNLNIIRLSPMDEGIGAVLTDDQLAFGNVAYTMQLRGTQGDVVRHTNKIYPYIPDSLSGDAQWPTIPSEFSDYEKRLEELNDHPPMPGDNGFWLIWNTDTHEYEESDVPLPSGTGSGNVSSKEINVIKVLDLAEYEELPEKDARTLYLIRG</sequence>
<evidence type="ECO:0000313" key="2">
    <source>
        <dbReference type="EMBL" id="MBC5726639.1"/>
    </source>
</evidence>
<comment type="caution">
    <text evidence="2">The sequence shown here is derived from an EMBL/GenBank/DDBJ whole genome shotgun (WGS) entry which is preliminary data.</text>
</comment>
<dbReference type="Proteomes" id="UP000606499">
    <property type="component" value="Unassembled WGS sequence"/>
</dbReference>
<gene>
    <name evidence="2" type="ORF">H8S45_14385</name>
</gene>
<dbReference type="Pfam" id="PF24243">
    <property type="entry name" value="Phage_tail_C"/>
    <property type="match status" value="1"/>
</dbReference>
<proteinExistence type="predicted"/>